<proteinExistence type="predicted"/>
<name>A0A2P0ZGC5_9CYAN</name>
<dbReference type="AlphaFoldDB" id="A0A2P0ZGC5"/>
<protein>
    <submittedName>
        <fullName evidence="1">Uncharacterized protein</fullName>
    </submittedName>
</protein>
<dbReference type="EMBL" id="MG373768">
    <property type="protein sequence ID" value="AVH79502.1"/>
    <property type="molecule type" value="Genomic_DNA"/>
</dbReference>
<organism evidence="1">
    <name type="scientific">Tolypothrix sp. PCC 9353</name>
    <dbReference type="NCBI Taxonomy" id="2099388"/>
    <lineage>
        <taxon>Bacteria</taxon>
        <taxon>Bacillati</taxon>
        <taxon>Cyanobacteriota</taxon>
        <taxon>Cyanophyceae</taxon>
        <taxon>Nostocales</taxon>
        <taxon>Tolypothrichaceae</taxon>
        <taxon>Tolypothrix</taxon>
    </lineage>
</organism>
<accession>A0A2P0ZGC5</accession>
<evidence type="ECO:0000313" key="1">
    <source>
        <dbReference type="EMBL" id="AVH79502.1"/>
    </source>
</evidence>
<sequence>MNTTPVNLLTPIVSPTETLVESPLLPRSAWQNPEVFARLLLKTKKMLDIAEFSSLFD</sequence>
<reference evidence="1" key="1">
    <citation type="journal article" date="2018" name="Science">
        <title>Natural noncanonical protein splicing yields products with diverse ?-amino acid residues.</title>
        <authorList>
            <person name="Morinaka B.I."/>
            <person name="Lakis E."/>
            <person name="Verest M."/>
            <person name="Helf M.J."/>
            <person name="Scalvenzi T."/>
            <person name="Vagstad A.L."/>
            <person name="Sims J."/>
            <person name="Sunagawa S."/>
            <person name="Gugger M."/>
            <person name="Piel J."/>
        </authorList>
    </citation>
    <scope>NUCLEOTIDE SEQUENCE</scope>
    <source>
        <strain evidence="1">PCC 9353</strain>
    </source>
</reference>